<dbReference type="Proteomes" id="UP001312865">
    <property type="component" value="Unassembled WGS sequence"/>
</dbReference>
<keyword evidence="6 13" id="KW-1133">Transmembrane helix</keyword>
<evidence type="ECO:0000256" key="13">
    <source>
        <dbReference type="SAM" id="Phobius"/>
    </source>
</evidence>
<gene>
    <name evidence="15" type="ORF">WAK64_19765</name>
</gene>
<evidence type="ECO:0000256" key="7">
    <source>
        <dbReference type="ARBA" id="ARBA00023015"/>
    </source>
</evidence>
<keyword evidence="4 13" id="KW-0812">Transmembrane</keyword>
<reference evidence="15 16" key="1">
    <citation type="journal article" date="2018" name="J. Microbiol.">
        <title>Bacillus spongiae sp. nov., isolated from sponge of Jeju Island.</title>
        <authorList>
            <person name="Lee G.E."/>
            <person name="Im W.T."/>
            <person name="Park J.S."/>
        </authorList>
    </citation>
    <scope>NUCLEOTIDE SEQUENCE [LARGE SCALE GENOMIC DNA]</scope>
    <source>
        <strain evidence="15 16">135PIL107-10</strain>
    </source>
</reference>
<name>A0ABU8HJ53_9BACI</name>
<protein>
    <recommendedName>
        <fullName evidence="11">Regulatory protein MsrR</fullName>
    </recommendedName>
</protein>
<evidence type="ECO:0000313" key="15">
    <source>
        <dbReference type="EMBL" id="MEI5909290.1"/>
    </source>
</evidence>
<evidence type="ECO:0000256" key="8">
    <source>
        <dbReference type="ARBA" id="ARBA00023136"/>
    </source>
</evidence>
<evidence type="ECO:0000259" key="14">
    <source>
        <dbReference type="Pfam" id="PF03816"/>
    </source>
</evidence>
<organism evidence="15 16">
    <name type="scientific">Bacillus spongiae</name>
    <dbReference type="NCBI Taxonomy" id="2683610"/>
    <lineage>
        <taxon>Bacteria</taxon>
        <taxon>Bacillati</taxon>
        <taxon>Bacillota</taxon>
        <taxon>Bacilli</taxon>
        <taxon>Bacillales</taxon>
        <taxon>Bacillaceae</taxon>
        <taxon>Bacillus</taxon>
    </lineage>
</organism>
<evidence type="ECO:0000256" key="2">
    <source>
        <dbReference type="ARBA" id="ARBA00006068"/>
    </source>
</evidence>
<evidence type="ECO:0000256" key="11">
    <source>
        <dbReference type="ARBA" id="ARBA00040752"/>
    </source>
</evidence>
<evidence type="ECO:0000256" key="9">
    <source>
        <dbReference type="ARBA" id="ARBA00023163"/>
    </source>
</evidence>
<feature type="transmembrane region" description="Helical" evidence="13">
    <location>
        <begin position="21"/>
        <end position="39"/>
    </location>
</feature>
<keyword evidence="9" id="KW-0804">Transcription</keyword>
<comment type="caution">
    <text evidence="15">The sequence shown here is derived from an EMBL/GenBank/DDBJ whole genome shotgun (WGS) entry which is preliminary data.</text>
</comment>
<keyword evidence="3" id="KW-1003">Cell membrane</keyword>
<keyword evidence="8 13" id="KW-0472">Membrane</keyword>
<feature type="compositionally biased region" description="Polar residues" evidence="12">
    <location>
        <begin position="313"/>
        <end position="324"/>
    </location>
</feature>
<comment type="function">
    <text evidence="10">Involved in SarA attenuation. Affects resistance to oxacillin and teicoplanin, as well as the synthesis of virulence factors.</text>
</comment>
<evidence type="ECO:0000256" key="12">
    <source>
        <dbReference type="SAM" id="MobiDB-lite"/>
    </source>
</evidence>
<dbReference type="NCBIfam" id="TIGR00350">
    <property type="entry name" value="lytR_cpsA_psr"/>
    <property type="match status" value="1"/>
</dbReference>
<sequence>MISRQKYKKLKRKRKTKWIKRFLIGALLSLSLIAGYVFFQYQKGVKQAGGANISTEEVAEFNGIKDEQGRINVLLLGIDTRGEEKSRTDTIMIAQYDPKNEKARLVSLMRDIYVDIPDHDSWKLNTANYLGGPELLRQTIKENFDIDVQYYALVDFTGFQTAVDIIAPDGIEMDVEKPMSKNIGVQLEPGLQKLNGEELLGYARFRQDALGDFGRVERQQKVVTALKDEVLSLNSIIKIPELLGALTPYIQTNMGIKDRVGLATQFLLNPAETIETLKIPIDGSYEDKRYERAGAVLEIDFEENRSALKSFLNGEQPNEMTNDSLDTDQENENASTIE</sequence>
<evidence type="ECO:0000256" key="1">
    <source>
        <dbReference type="ARBA" id="ARBA00004401"/>
    </source>
</evidence>
<dbReference type="InterPro" id="IPR050922">
    <property type="entry name" value="LytR/CpsA/Psr_CW_biosynth"/>
</dbReference>
<evidence type="ECO:0000256" key="5">
    <source>
        <dbReference type="ARBA" id="ARBA00022968"/>
    </source>
</evidence>
<accession>A0ABU8HJ53</accession>
<feature type="region of interest" description="Disordered" evidence="12">
    <location>
        <begin position="311"/>
        <end position="338"/>
    </location>
</feature>
<keyword evidence="16" id="KW-1185">Reference proteome</keyword>
<dbReference type="PANTHER" id="PTHR33392">
    <property type="entry name" value="POLYISOPRENYL-TEICHOIC ACID--PEPTIDOGLYCAN TEICHOIC ACID TRANSFERASE TAGU"/>
    <property type="match status" value="1"/>
</dbReference>
<dbReference type="PANTHER" id="PTHR33392:SF8">
    <property type="entry name" value="REGULATORY PROTEIN MSRR"/>
    <property type="match status" value="1"/>
</dbReference>
<evidence type="ECO:0000256" key="10">
    <source>
        <dbReference type="ARBA" id="ARBA00037178"/>
    </source>
</evidence>
<keyword evidence="7" id="KW-0805">Transcription regulation</keyword>
<feature type="domain" description="Cell envelope-related transcriptional attenuator" evidence="14">
    <location>
        <begin position="87"/>
        <end position="230"/>
    </location>
</feature>
<dbReference type="InterPro" id="IPR004474">
    <property type="entry name" value="LytR_CpsA_psr"/>
</dbReference>
<proteinExistence type="inferred from homology"/>
<keyword evidence="5" id="KW-0735">Signal-anchor</keyword>
<evidence type="ECO:0000256" key="6">
    <source>
        <dbReference type="ARBA" id="ARBA00022989"/>
    </source>
</evidence>
<evidence type="ECO:0000313" key="16">
    <source>
        <dbReference type="Proteomes" id="UP001312865"/>
    </source>
</evidence>
<dbReference type="RefSeq" id="WP_336588734.1">
    <property type="nucleotide sequence ID" value="NZ_JBBAXC010000023.1"/>
</dbReference>
<dbReference type="Pfam" id="PF03816">
    <property type="entry name" value="LytR_cpsA_psr"/>
    <property type="match status" value="1"/>
</dbReference>
<comment type="subcellular location">
    <subcellularLocation>
        <location evidence="1">Cell membrane</location>
        <topology evidence="1">Single-pass type II membrane protein</topology>
    </subcellularLocation>
</comment>
<evidence type="ECO:0000256" key="4">
    <source>
        <dbReference type="ARBA" id="ARBA00022692"/>
    </source>
</evidence>
<evidence type="ECO:0000256" key="3">
    <source>
        <dbReference type="ARBA" id="ARBA00022475"/>
    </source>
</evidence>
<comment type="similarity">
    <text evidence="2">Belongs to the LytR/CpsA/Psr (LCP) family.</text>
</comment>
<dbReference type="Gene3D" id="3.40.630.190">
    <property type="entry name" value="LCP protein"/>
    <property type="match status" value="1"/>
</dbReference>
<dbReference type="EMBL" id="JBBAXC010000023">
    <property type="protein sequence ID" value="MEI5909290.1"/>
    <property type="molecule type" value="Genomic_DNA"/>
</dbReference>